<dbReference type="Gene3D" id="3.20.20.240">
    <property type="entry name" value="Methylmalonyl-CoA mutase"/>
    <property type="match status" value="1"/>
</dbReference>
<protein>
    <submittedName>
        <fullName evidence="4">Methylmalonyl-CoA mutase</fullName>
    </submittedName>
</protein>
<dbReference type="SUPFAM" id="SSF51703">
    <property type="entry name" value="Cobalamin (vitamin B12)-dependent enzymes"/>
    <property type="match status" value="1"/>
</dbReference>
<feature type="compositionally biased region" description="Basic and acidic residues" evidence="2">
    <location>
        <begin position="11"/>
        <end position="25"/>
    </location>
</feature>
<accession>A0A7V4XTX1</accession>
<organism evidence="4">
    <name type="scientific">Acidobacterium capsulatum</name>
    <dbReference type="NCBI Taxonomy" id="33075"/>
    <lineage>
        <taxon>Bacteria</taxon>
        <taxon>Pseudomonadati</taxon>
        <taxon>Acidobacteriota</taxon>
        <taxon>Terriglobia</taxon>
        <taxon>Terriglobales</taxon>
        <taxon>Acidobacteriaceae</taxon>
        <taxon>Acidobacterium</taxon>
    </lineage>
</organism>
<dbReference type="PANTHER" id="PTHR48101">
    <property type="entry name" value="METHYLMALONYL-COA MUTASE, MITOCHONDRIAL-RELATED"/>
    <property type="match status" value="1"/>
</dbReference>
<dbReference type="CDD" id="cd03680">
    <property type="entry name" value="MM_CoA_mutase_ICM_like"/>
    <property type="match status" value="1"/>
</dbReference>
<comment type="caution">
    <text evidence="4">The sequence shown here is derived from an EMBL/GenBank/DDBJ whole genome shotgun (WGS) entry which is preliminary data.</text>
</comment>
<sequence>MAETTGNRRQQALDELKQNRCPSPEEVRWAEETLGPALEKAGERPIGTASGVNVDEHGNARFTTVSGTPVRRLYTEADLPADFAANSAAYLGMPGEPPYTRGIHATGYRGKLWTMRQFSGFASPEETNQRYKYLLANGGGGLSVAFDLPTLMGCDSDDAQSEGEVGKCGVAIDSLEDMQILFSGIDLEKTTVSMTINSPASVLWAMYLAVAQDQGADWKKISGTLQNDILKEYIAQKEYIYPPAPSMRLVIDTFEFGSKMVPRFNPISISGYHIREAGSTALQELAFTIYDGVEYVEWALRRGLAVDDFAPRLSFFFNAHNDFFEEIAKYRAARKIWYRLMTERFGAKQARSTWMRFHTQTAGVSLTAQQPKNNIARVAIQAMAAVLGGTQSLHTDSFDEALALPTEDAARIALRTQQIIAYESGVAGVVDPLGGSYFVEKLTLDMEQGAFGYFEKLDAMGGMIPAIEQGFPQREIAEASYTYQRAVEAGEKLIVGANSFTVKEPAPEILYIDESVREAQTKKLRLLRAKRSNEAVQRSLDALCRAAEKTPEASSTELSSANTMPYLLDCVRAYATVGEICNALKKVMGTWEETSLT</sequence>
<dbReference type="InterPro" id="IPR006098">
    <property type="entry name" value="MMCoA_mutase_a_cat"/>
</dbReference>
<evidence type="ECO:0000313" key="4">
    <source>
        <dbReference type="EMBL" id="HGY95139.1"/>
    </source>
</evidence>
<evidence type="ECO:0000259" key="3">
    <source>
        <dbReference type="Pfam" id="PF01642"/>
    </source>
</evidence>
<gene>
    <name evidence="4" type="ORF">ENW50_10730</name>
</gene>
<dbReference type="EMBL" id="DTKL01000067">
    <property type="protein sequence ID" value="HGY95139.1"/>
    <property type="molecule type" value="Genomic_DNA"/>
</dbReference>
<reference evidence="4" key="1">
    <citation type="journal article" date="2020" name="mSystems">
        <title>Genome- and Community-Level Interaction Insights into Carbon Utilization and Element Cycling Functions of Hydrothermarchaeota in Hydrothermal Sediment.</title>
        <authorList>
            <person name="Zhou Z."/>
            <person name="Liu Y."/>
            <person name="Xu W."/>
            <person name="Pan J."/>
            <person name="Luo Z.H."/>
            <person name="Li M."/>
        </authorList>
    </citation>
    <scope>NUCLEOTIDE SEQUENCE [LARGE SCALE GENOMIC DNA]</scope>
    <source>
        <strain evidence="4">SpSt-855</strain>
    </source>
</reference>
<feature type="domain" description="Methylmalonyl-CoA mutase alpha/beta chain catalytic" evidence="3">
    <location>
        <begin position="64"/>
        <end position="589"/>
    </location>
</feature>
<dbReference type="GO" id="GO:0004494">
    <property type="term" value="F:methylmalonyl-CoA mutase activity"/>
    <property type="evidence" value="ECO:0007669"/>
    <property type="project" value="InterPro"/>
</dbReference>
<feature type="compositionally biased region" description="Polar residues" evidence="2">
    <location>
        <begin position="1"/>
        <end position="10"/>
    </location>
</feature>
<dbReference type="InterPro" id="IPR006099">
    <property type="entry name" value="MeMalonylCoA_mutase_a/b_cat"/>
</dbReference>
<dbReference type="GO" id="GO:0031419">
    <property type="term" value="F:cobalamin binding"/>
    <property type="evidence" value="ECO:0007669"/>
    <property type="project" value="InterPro"/>
</dbReference>
<dbReference type="AlphaFoldDB" id="A0A7V4XTX1"/>
<name>A0A7V4XTX1_9BACT</name>
<feature type="region of interest" description="Disordered" evidence="2">
    <location>
        <begin position="1"/>
        <end position="25"/>
    </location>
</feature>
<dbReference type="NCBIfam" id="TIGR00641">
    <property type="entry name" value="acid_CoA_mut_N"/>
    <property type="match status" value="1"/>
</dbReference>
<dbReference type="PANTHER" id="PTHR48101:SF1">
    <property type="entry name" value="METHYLMALONYL-COA MUTASE, LARGE SUBUNIT"/>
    <property type="match status" value="1"/>
</dbReference>
<keyword evidence="1" id="KW-0413">Isomerase</keyword>
<dbReference type="Pfam" id="PF01642">
    <property type="entry name" value="MM_CoA_mutase"/>
    <property type="match status" value="1"/>
</dbReference>
<proteinExistence type="predicted"/>
<evidence type="ECO:0000256" key="2">
    <source>
        <dbReference type="SAM" id="MobiDB-lite"/>
    </source>
</evidence>
<dbReference type="InterPro" id="IPR016176">
    <property type="entry name" value="Cbl-dep_enz_cat"/>
</dbReference>
<evidence type="ECO:0000256" key="1">
    <source>
        <dbReference type="ARBA" id="ARBA00023235"/>
    </source>
</evidence>